<dbReference type="AlphaFoldDB" id="A0A1X2A0C2"/>
<dbReference type="STRING" id="244292.ABW17_25025"/>
<dbReference type="Pfam" id="PF21856">
    <property type="entry name" value="EspB_PPE"/>
    <property type="match status" value="1"/>
</dbReference>
<dbReference type="OrthoDB" id="4753912at2"/>
<comment type="caution">
    <text evidence="5">The sequence shown here is derived from an EMBL/GenBank/DDBJ whole genome shotgun (WGS) entry which is preliminary data.</text>
</comment>
<sequence>MTQTLTQPQTLSVEYQELMARADEVEASCPGQPADNPGAPCALAMVTAAAAQLALSADNVRLYLGVGDRERRRLAESLRNAAKAYEEVDERAEEAINDNTLVSAAAPGLADEGPDPVTLNDTKKVAASSVEATPYYPVRQAAEDIAELDQGVSFGLFAQAWTDHQRTLLEARYRFRPFVDWYGDATYAVEDNFDSHRSWLDQMAALSGTMASQAQGVVSTHRWAVTEHPTVAQLKELDDAWVYFQSHLPAEHWKGSVKPALEEEYARLQKKSEEVLAEYERRAALPLAPVNPPKPPAAYYIAPPPEPGSYETDPDTPYDELPYGAEYLATPTGMPTAPYAGAPAMPNDSTLADALRGAPASSKSAGLKPASFGGKGIGGGVPSMPLQPAVDAESPSRPAGAAAGFAGPGRGMPSTSGGLGGGMGAAPMGAPGAQGQQNGKGKRAQQDQESLYTEQRPWTEGVIGRRRRDVIEDKDSR</sequence>
<dbReference type="EMBL" id="LQPH01000024">
    <property type="protein sequence ID" value="ORW33978.1"/>
    <property type="molecule type" value="Genomic_DNA"/>
</dbReference>
<feature type="domain" description="ESX-1 secretion-associated protein EspB PPE" evidence="4">
    <location>
        <begin position="135"/>
        <end position="298"/>
    </location>
</feature>
<organism evidence="5 6">
    <name type="scientific">Mycobacterium nebraskense</name>
    <dbReference type="NCBI Taxonomy" id="244292"/>
    <lineage>
        <taxon>Bacteria</taxon>
        <taxon>Bacillati</taxon>
        <taxon>Actinomycetota</taxon>
        <taxon>Actinomycetes</taxon>
        <taxon>Mycobacteriales</taxon>
        <taxon>Mycobacteriaceae</taxon>
        <taxon>Mycobacterium</taxon>
    </lineage>
</organism>
<feature type="domain" description="ESX-1 secretion-associated protein EspB PE" evidence="3">
    <location>
        <begin position="16"/>
        <end position="91"/>
    </location>
</feature>
<evidence type="ECO:0000259" key="3">
    <source>
        <dbReference type="Pfam" id="PF18625"/>
    </source>
</evidence>
<feature type="coiled-coil region" evidence="1">
    <location>
        <begin position="71"/>
        <end position="98"/>
    </location>
</feature>
<feature type="region of interest" description="Disordered" evidence="2">
    <location>
        <begin position="350"/>
        <end position="477"/>
    </location>
</feature>
<proteinExistence type="predicted"/>
<name>A0A1X2A0C2_9MYCO</name>
<dbReference type="Gene3D" id="1.20.1260.20">
    <property type="entry name" value="PPE superfamily"/>
    <property type="match status" value="1"/>
</dbReference>
<dbReference type="Proteomes" id="UP000193781">
    <property type="component" value="Unassembled WGS sequence"/>
</dbReference>
<evidence type="ECO:0000313" key="6">
    <source>
        <dbReference type="Proteomes" id="UP000193781"/>
    </source>
</evidence>
<evidence type="ECO:0000256" key="2">
    <source>
        <dbReference type="SAM" id="MobiDB-lite"/>
    </source>
</evidence>
<dbReference type="RefSeq" id="WP_052955348.1">
    <property type="nucleotide sequence ID" value="NZ_JACKSS010000082.1"/>
</dbReference>
<reference evidence="5 6" key="1">
    <citation type="submission" date="2016-01" db="EMBL/GenBank/DDBJ databases">
        <title>The new phylogeny of the genus Mycobacterium.</title>
        <authorList>
            <person name="Tarcisio F."/>
            <person name="Conor M."/>
            <person name="Antonella G."/>
            <person name="Elisabetta G."/>
            <person name="Giulia F.S."/>
            <person name="Sara T."/>
            <person name="Anna F."/>
            <person name="Clotilde B."/>
            <person name="Roberto B."/>
            <person name="Veronica D.S."/>
            <person name="Fabio R."/>
            <person name="Monica P."/>
            <person name="Olivier J."/>
            <person name="Enrico T."/>
            <person name="Nicola S."/>
        </authorList>
    </citation>
    <scope>NUCLEOTIDE SEQUENCE [LARGE SCALE GENOMIC DNA]</scope>
    <source>
        <strain evidence="5 6">DSM 44803</strain>
    </source>
</reference>
<accession>A0A1X2A0C2</accession>
<evidence type="ECO:0000256" key="1">
    <source>
        <dbReference type="SAM" id="Coils"/>
    </source>
</evidence>
<dbReference type="SUPFAM" id="SSF140459">
    <property type="entry name" value="PE/PPE dimer-like"/>
    <property type="match status" value="1"/>
</dbReference>
<keyword evidence="6" id="KW-1185">Reference proteome</keyword>
<evidence type="ECO:0000259" key="4">
    <source>
        <dbReference type="Pfam" id="PF21856"/>
    </source>
</evidence>
<dbReference type="InterPro" id="IPR038332">
    <property type="entry name" value="PPE_sf"/>
</dbReference>
<dbReference type="InterPro" id="IPR054056">
    <property type="entry name" value="EspB_PPE"/>
</dbReference>
<dbReference type="InterPro" id="IPR041275">
    <property type="entry name" value="EspB_PE"/>
</dbReference>
<dbReference type="Pfam" id="PF18625">
    <property type="entry name" value="EspB_PE"/>
    <property type="match status" value="1"/>
</dbReference>
<protein>
    <submittedName>
        <fullName evidence="5">Uncharacterized protein</fullName>
    </submittedName>
</protein>
<feature type="compositionally biased region" description="Low complexity" evidence="2">
    <location>
        <begin position="425"/>
        <end position="439"/>
    </location>
</feature>
<gene>
    <name evidence="5" type="ORF">AWC17_00640</name>
</gene>
<keyword evidence="1" id="KW-0175">Coiled coil</keyword>
<feature type="compositionally biased region" description="Low complexity" evidence="2">
    <location>
        <begin position="397"/>
        <end position="416"/>
    </location>
</feature>
<evidence type="ECO:0000313" key="5">
    <source>
        <dbReference type="EMBL" id="ORW33978.1"/>
    </source>
</evidence>